<keyword evidence="1" id="KW-0472">Membrane</keyword>
<name>A0ABT9J185_9BACL</name>
<evidence type="ECO:0000256" key="1">
    <source>
        <dbReference type="SAM" id="Phobius"/>
    </source>
</evidence>
<keyword evidence="1" id="KW-1133">Transmembrane helix</keyword>
<proteinExistence type="predicted"/>
<reference evidence="2 3" key="1">
    <citation type="submission" date="2023-08" db="EMBL/GenBank/DDBJ databases">
        <authorList>
            <person name="Park J.-S."/>
        </authorList>
    </citation>
    <scope>NUCLEOTIDE SEQUENCE [LARGE SCALE GENOMIC DNA]</scope>
    <source>
        <strain evidence="2 3">2205SS18-9</strain>
    </source>
</reference>
<protein>
    <submittedName>
        <fullName evidence="2">DUF5316 domain-containing protein</fullName>
    </submittedName>
</protein>
<accession>A0ABT9J185</accession>
<dbReference type="Proteomes" id="UP001231941">
    <property type="component" value="Unassembled WGS sequence"/>
</dbReference>
<feature type="transmembrane region" description="Helical" evidence="1">
    <location>
        <begin position="82"/>
        <end position="101"/>
    </location>
</feature>
<dbReference type="EMBL" id="JAVAMP010000007">
    <property type="protein sequence ID" value="MDP5275379.1"/>
    <property type="molecule type" value="Genomic_DNA"/>
</dbReference>
<feature type="transmembrane region" description="Helical" evidence="1">
    <location>
        <begin position="12"/>
        <end position="33"/>
    </location>
</feature>
<evidence type="ECO:0000313" key="2">
    <source>
        <dbReference type="EMBL" id="MDP5275379.1"/>
    </source>
</evidence>
<comment type="caution">
    <text evidence="2">The sequence shown here is derived from an EMBL/GenBank/DDBJ whole genome shotgun (WGS) entry which is preliminary data.</text>
</comment>
<gene>
    <name evidence="2" type="ORF">Q5Y73_14820</name>
</gene>
<dbReference type="Pfam" id="PF17247">
    <property type="entry name" value="DUF5316"/>
    <property type="match status" value="1"/>
</dbReference>
<keyword evidence="1" id="KW-0812">Transmembrane</keyword>
<sequence length="102" mass="11208">MLKVMFNGILKPLIYGVIILFVTLVVSLMTGTINSFGSITSIVAIVFIVLAVITSGSAVSGDRMRANFAYETKEDRYSRMRWSKNLFLMSIPSLIVGVISLV</sequence>
<dbReference type="InterPro" id="IPR035167">
    <property type="entry name" value="DUF5316"/>
</dbReference>
<organism evidence="2 3">
    <name type="scientific">Chengkuizengella axinellae</name>
    <dbReference type="NCBI Taxonomy" id="3064388"/>
    <lineage>
        <taxon>Bacteria</taxon>
        <taxon>Bacillati</taxon>
        <taxon>Bacillota</taxon>
        <taxon>Bacilli</taxon>
        <taxon>Bacillales</taxon>
        <taxon>Paenibacillaceae</taxon>
        <taxon>Chengkuizengella</taxon>
    </lineage>
</organism>
<dbReference type="RefSeq" id="WP_305992688.1">
    <property type="nucleotide sequence ID" value="NZ_JAVAMP010000007.1"/>
</dbReference>
<evidence type="ECO:0000313" key="3">
    <source>
        <dbReference type="Proteomes" id="UP001231941"/>
    </source>
</evidence>
<keyword evidence="3" id="KW-1185">Reference proteome</keyword>
<feature type="transmembrane region" description="Helical" evidence="1">
    <location>
        <begin position="39"/>
        <end position="61"/>
    </location>
</feature>